<dbReference type="STRING" id="1432562.WN59_04145"/>
<comment type="cofactor">
    <cofactor evidence="1">
        <name>Mg(2+)</name>
        <dbReference type="ChEBI" id="CHEBI:18420"/>
    </cofactor>
</comment>
<dbReference type="RefSeq" id="WP_046513091.1">
    <property type="nucleotide sequence ID" value="NZ_LAYZ01000002.1"/>
</dbReference>
<feature type="transmembrane region" description="Helical" evidence="5">
    <location>
        <begin position="81"/>
        <end position="102"/>
    </location>
</feature>
<evidence type="ECO:0000313" key="7">
    <source>
        <dbReference type="EMBL" id="KKK34852.1"/>
    </source>
</evidence>
<keyword evidence="8" id="KW-1185">Reference proteome</keyword>
<keyword evidence="2" id="KW-0540">Nuclease</keyword>
<evidence type="ECO:0000256" key="2">
    <source>
        <dbReference type="ARBA" id="ARBA00022722"/>
    </source>
</evidence>
<dbReference type="Gene3D" id="3.40.50.1010">
    <property type="entry name" value="5'-nuclease"/>
    <property type="match status" value="1"/>
</dbReference>
<dbReference type="GO" id="GO:0004518">
    <property type="term" value="F:nuclease activity"/>
    <property type="evidence" value="ECO:0007669"/>
    <property type="project" value="UniProtKB-KW"/>
</dbReference>
<dbReference type="InterPro" id="IPR002792">
    <property type="entry name" value="TRAM_dom"/>
</dbReference>
<dbReference type="PANTHER" id="PTHR11603:SF147">
    <property type="entry name" value="MEMBRANE PROTEIN"/>
    <property type="match status" value="1"/>
</dbReference>
<sequence>MLKYLLYVLYFLIGISLGVWLFPELAQALPVAVPAIVGNVLVYGVLGGLLFLGLFLWTVPKFESLIRKGEGLIMNRNLSEIVFATLGMIIGLLIAVLISLLINTMDIPIFGDIIPFVLAVVLGYLGFQIGLKKFSEVLELFPKGGTSKDAGEAARGQKKFLDTSAIIDGRIVDVLKTGFVEGELIIPQFVLDELQLIADATDPIKRDKGKRGLDMLNALQELSKSVNIMPVAYEKLDVDHQLIELAKEENGAVVTTDYNLNKICQLHQIKVLNVNELSDAIKMVVIQGDTFDLLVSKAGKEENQGVGYLEDGTMVVVENGRKLINQTIKVEVTSVLQTNSGRIIFSKKVS</sequence>
<keyword evidence="5" id="KW-0812">Transmembrane</keyword>
<dbReference type="PANTHER" id="PTHR11603">
    <property type="entry name" value="AAA FAMILY ATPASE"/>
    <property type="match status" value="1"/>
</dbReference>
<protein>
    <submittedName>
        <fullName evidence="7">Membrane protein</fullName>
    </submittedName>
</protein>
<dbReference type="OrthoDB" id="9780734at2"/>
<dbReference type="InterPro" id="IPR029060">
    <property type="entry name" value="PIN-like_dom_sf"/>
</dbReference>
<dbReference type="EMBL" id="LAYZ01000002">
    <property type="protein sequence ID" value="KKK34852.1"/>
    <property type="molecule type" value="Genomic_DNA"/>
</dbReference>
<feature type="transmembrane region" description="Helical" evidence="5">
    <location>
        <begin position="5"/>
        <end position="23"/>
    </location>
</feature>
<keyword evidence="3" id="KW-0378">Hydrolase</keyword>
<evidence type="ECO:0000313" key="8">
    <source>
        <dbReference type="Proteomes" id="UP000034287"/>
    </source>
</evidence>
<dbReference type="InterPro" id="IPR052041">
    <property type="entry name" value="Nucleic_acid_metab_PIN/TRAM"/>
</dbReference>
<dbReference type="GO" id="GO:0016787">
    <property type="term" value="F:hydrolase activity"/>
    <property type="evidence" value="ECO:0007669"/>
    <property type="project" value="UniProtKB-KW"/>
</dbReference>
<feature type="transmembrane region" description="Helical" evidence="5">
    <location>
        <begin position="35"/>
        <end position="60"/>
    </location>
</feature>
<feature type="transmembrane region" description="Helical" evidence="5">
    <location>
        <begin position="108"/>
        <end position="127"/>
    </location>
</feature>
<evidence type="ECO:0000259" key="6">
    <source>
        <dbReference type="PROSITE" id="PS50926"/>
    </source>
</evidence>
<dbReference type="SMART" id="SM00670">
    <property type="entry name" value="PINc"/>
    <property type="match status" value="1"/>
</dbReference>
<gene>
    <name evidence="7" type="ORF">WN59_04145</name>
</gene>
<name>A0A0M2SPM9_9STAP</name>
<dbReference type="CDD" id="cd09877">
    <property type="entry name" value="PIN_YacL-like"/>
    <property type="match status" value="1"/>
</dbReference>
<organism evidence="7 8">
    <name type="scientific">Salinicoccus sediminis</name>
    <dbReference type="NCBI Taxonomy" id="1432562"/>
    <lineage>
        <taxon>Bacteria</taxon>
        <taxon>Bacillati</taxon>
        <taxon>Bacillota</taxon>
        <taxon>Bacilli</taxon>
        <taxon>Bacillales</taxon>
        <taxon>Staphylococcaceae</taxon>
        <taxon>Salinicoccus</taxon>
    </lineage>
</organism>
<reference evidence="7 8" key="1">
    <citation type="submission" date="2015-04" db="EMBL/GenBank/DDBJ databases">
        <title>Taxonomic description and genome sequence of Salinicoccus sediminis sp. nov., a novel hyper halotolerant bacterium isolated from marine sediment.</title>
        <authorList>
            <person name="Mathan Kumar R."/>
            <person name="Kaur G."/>
            <person name="Kumar N."/>
            <person name="Kumar A."/>
            <person name="Singh N.K."/>
            <person name="Kaur N."/>
            <person name="Mayilraj S."/>
        </authorList>
    </citation>
    <scope>NUCLEOTIDE SEQUENCE [LARGE SCALE GENOMIC DNA]</scope>
    <source>
        <strain evidence="7 8">SV-16</strain>
    </source>
</reference>
<comment type="caution">
    <text evidence="7">The sequence shown here is derived from an EMBL/GenBank/DDBJ whole genome shotgun (WGS) entry which is preliminary data.</text>
</comment>
<evidence type="ECO:0000256" key="1">
    <source>
        <dbReference type="ARBA" id="ARBA00001946"/>
    </source>
</evidence>
<evidence type="ECO:0000256" key="3">
    <source>
        <dbReference type="ARBA" id="ARBA00022801"/>
    </source>
</evidence>
<dbReference type="PATRIC" id="fig|1432562.3.peg.805"/>
<dbReference type="SUPFAM" id="SSF88723">
    <property type="entry name" value="PIN domain-like"/>
    <property type="match status" value="1"/>
</dbReference>
<dbReference type="Proteomes" id="UP000034287">
    <property type="component" value="Unassembled WGS sequence"/>
</dbReference>
<feature type="domain" description="TRAM" evidence="6">
    <location>
        <begin position="284"/>
        <end position="345"/>
    </location>
</feature>
<evidence type="ECO:0000256" key="5">
    <source>
        <dbReference type="SAM" id="Phobius"/>
    </source>
</evidence>
<dbReference type="InterPro" id="IPR002716">
    <property type="entry name" value="PIN_dom"/>
</dbReference>
<keyword evidence="5" id="KW-1133">Transmembrane helix</keyword>
<keyword evidence="5" id="KW-0472">Membrane</keyword>
<accession>A0A0M2SPM9</accession>
<proteinExistence type="predicted"/>
<keyword evidence="4" id="KW-0460">Magnesium</keyword>
<dbReference type="AlphaFoldDB" id="A0A0M2SPM9"/>
<dbReference type="Pfam" id="PF01938">
    <property type="entry name" value="TRAM"/>
    <property type="match status" value="1"/>
</dbReference>
<dbReference type="PROSITE" id="PS50926">
    <property type="entry name" value="TRAM"/>
    <property type="match status" value="1"/>
</dbReference>
<evidence type="ECO:0000256" key="4">
    <source>
        <dbReference type="ARBA" id="ARBA00022842"/>
    </source>
</evidence>